<dbReference type="EMBL" id="PEBQ01000076">
    <property type="protein sequence ID" value="PHY94720.1"/>
    <property type="molecule type" value="Genomic_DNA"/>
</dbReference>
<sequence>MSTSIIDDICVRMAGSDLLFLLPPTNLPKNKPITWHYKAKDQNLYLFQDGRCFAKTLIDMEDKEEAESIFAKSKSVRVVEVSENGDLDEFIDVSMAPQIPN</sequence>
<gene>
    <name evidence="1" type="ORF">CSR02_04805</name>
</gene>
<reference evidence="1 2" key="1">
    <citation type="submission" date="2017-10" db="EMBL/GenBank/DDBJ databases">
        <title>Genomic analysis of the genus Acetobacter.</title>
        <authorList>
            <person name="Kim K.H."/>
            <person name="Chun B.H."/>
            <person name="Son A.R."/>
            <person name="Jeon C.O."/>
        </authorList>
    </citation>
    <scope>NUCLEOTIDE SEQUENCE [LARGE SCALE GENOMIC DNA]</scope>
    <source>
        <strain evidence="1 2">LHT 2458</strain>
    </source>
</reference>
<protein>
    <submittedName>
        <fullName evidence="1">Uncharacterized protein</fullName>
    </submittedName>
</protein>
<accession>A0A2G4RDZ5</accession>
<dbReference type="AlphaFoldDB" id="A0A2G4RDZ5"/>
<proteinExistence type="predicted"/>
<organism evidence="1 2">
    <name type="scientific">Acetobacter pomorum</name>
    <dbReference type="NCBI Taxonomy" id="65959"/>
    <lineage>
        <taxon>Bacteria</taxon>
        <taxon>Pseudomonadati</taxon>
        <taxon>Pseudomonadota</taxon>
        <taxon>Alphaproteobacteria</taxon>
        <taxon>Acetobacterales</taxon>
        <taxon>Acetobacteraceae</taxon>
        <taxon>Acetobacter</taxon>
    </lineage>
</organism>
<name>A0A2G4RDZ5_9PROT</name>
<dbReference type="RefSeq" id="WP_099540770.1">
    <property type="nucleotide sequence ID" value="NZ_PEBQ01000076.1"/>
</dbReference>
<dbReference type="Proteomes" id="UP000228751">
    <property type="component" value="Unassembled WGS sequence"/>
</dbReference>
<evidence type="ECO:0000313" key="2">
    <source>
        <dbReference type="Proteomes" id="UP000228751"/>
    </source>
</evidence>
<keyword evidence="2" id="KW-1185">Reference proteome</keyword>
<evidence type="ECO:0000313" key="1">
    <source>
        <dbReference type="EMBL" id="PHY94720.1"/>
    </source>
</evidence>
<comment type="caution">
    <text evidence="1">The sequence shown here is derived from an EMBL/GenBank/DDBJ whole genome shotgun (WGS) entry which is preliminary data.</text>
</comment>